<reference evidence="11" key="1">
    <citation type="submission" date="2021-01" db="EMBL/GenBank/DDBJ databases">
        <authorList>
            <consortium name="Genoscope - CEA"/>
            <person name="William W."/>
        </authorList>
    </citation>
    <scope>NUCLEOTIDE SEQUENCE</scope>
</reference>
<dbReference type="EMBL" id="HG994363">
    <property type="protein sequence ID" value="CAF2048993.1"/>
    <property type="molecule type" value="Genomic_DNA"/>
</dbReference>
<dbReference type="PANTHER" id="PTHR19957:SF264">
    <property type="entry name" value="SYNTAXIN-73"/>
    <property type="match status" value="1"/>
</dbReference>
<evidence type="ECO:0000256" key="9">
    <source>
        <dbReference type="SAM" id="Phobius"/>
    </source>
</evidence>
<dbReference type="GO" id="GO:0006886">
    <property type="term" value="P:intracellular protein transport"/>
    <property type="evidence" value="ECO:0007669"/>
    <property type="project" value="InterPro"/>
</dbReference>
<comment type="subcellular location">
    <subcellularLocation>
        <location evidence="1">Membrane</location>
        <topology evidence="1">Single-pass type IV membrane protein</topology>
    </subcellularLocation>
</comment>
<dbReference type="GO" id="GO:0005484">
    <property type="term" value="F:SNAP receptor activity"/>
    <property type="evidence" value="ECO:0007669"/>
    <property type="project" value="InterPro"/>
</dbReference>
<evidence type="ECO:0000313" key="11">
    <source>
        <dbReference type="EMBL" id="CAF2048993.1"/>
    </source>
</evidence>
<evidence type="ECO:0000256" key="8">
    <source>
        <dbReference type="ARBA" id="ARBA00023136"/>
    </source>
</evidence>
<proteinExistence type="inferred from homology"/>
<evidence type="ECO:0000256" key="5">
    <source>
        <dbReference type="ARBA" id="ARBA00022927"/>
    </source>
</evidence>
<protein>
    <submittedName>
        <fullName evidence="11">(rape) hypothetical protein</fullName>
    </submittedName>
</protein>
<evidence type="ECO:0000256" key="2">
    <source>
        <dbReference type="ARBA" id="ARBA00009063"/>
    </source>
</evidence>
<dbReference type="AlphaFoldDB" id="A0A816PGU3"/>
<evidence type="ECO:0000259" key="10">
    <source>
        <dbReference type="PROSITE" id="PS50192"/>
    </source>
</evidence>
<organism evidence="11">
    <name type="scientific">Brassica napus</name>
    <name type="common">Rape</name>
    <dbReference type="NCBI Taxonomy" id="3708"/>
    <lineage>
        <taxon>Eukaryota</taxon>
        <taxon>Viridiplantae</taxon>
        <taxon>Streptophyta</taxon>
        <taxon>Embryophyta</taxon>
        <taxon>Tracheophyta</taxon>
        <taxon>Spermatophyta</taxon>
        <taxon>Magnoliopsida</taxon>
        <taxon>eudicotyledons</taxon>
        <taxon>Gunneridae</taxon>
        <taxon>Pentapetalae</taxon>
        <taxon>rosids</taxon>
        <taxon>malvids</taxon>
        <taxon>Brassicales</taxon>
        <taxon>Brassicaceae</taxon>
        <taxon>Brassiceae</taxon>
        <taxon>Brassica</taxon>
    </lineage>
</organism>
<dbReference type="CDD" id="cd15841">
    <property type="entry name" value="SNARE_Qc"/>
    <property type="match status" value="1"/>
</dbReference>
<dbReference type="PROSITE" id="PS00914">
    <property type="entry name" value="SYNTAXIN"/>
    <property type="match status" value="1"/>
</dbReference>
<dbReference type="SMART" id="SM00397">
    <property type="entry name" value="t_SNARE"/>
    <property type="match status" value="1"/>
</dbReference>
<keyword evidence="3" id="KW-0813">Transport</keyword>
<dbReference type="Proteomes" id="UP001295469">
    <property type="component" value="Chromosome A09"/>
</dbReference>
<feature type="transmembrane region" description="Helical" evidence="9">
    <location>
        <begin position="252"/>
        <end position="270"/>
    </location>
</feature>
<evidence type="ECO:0000256" key="7">
    <source>
        <dbReference type="ARBA" id="ARBA00023054"/>
    </source>
</evidence>
<name>A0A816PGU3_BRANA</name>
<dbReference type="PANTHER" id="PTHR19957">
    <property type="entry name" value="SYNTAXIN"/>
    <property type="match status" value="1"/>
</dbReference>
<keyword evidence="7" id="KW-0175">Coiled coil</keyword>
<sequence>MGVVDLITRVDSICKKYEKYDLVKQREEANISGDDAFSRLYSSFESALETLLQKTEEFSSETNRAKAVAMNAEIRRTKARLLEGVPKLQRLALKRVKGLSQEEFDARNDMVLSLREKIESVPEGSVPINGWTASTSYTNIRLDTNTCSTVSDDRVDSGYFQRTEESGNFKQEYKMRRMKQASLCLQDQGLDFIAEGLDTLKNMAQDINEELDRQEPLVDEIDTKIDKASTDLKSTNVKLKDTVTKLRSSRNFCIDIILLCILLGIAAFIYK</sequence>
<dbReference type="Gene3D" id="1.20.5.110">
    <property type="match status" value="1"/>
</dbReference>
<dbReference type="InterPro" id="IPR000727">
    <property type="entry name" value="T_SNARE_dom"/>
</dbReference>
<evidence type="ECO:0000256" key="3">
    <source>
        <dbReference type="ARBA" id="ARBA00022448"/>
    </source>
</evidence>
<gene>
    <name evidence="11" type="ORF">DARMORV10_A09P53490.1</name>
</gene>
<dbReference type="InterPro" id="IPR045242">
    <property type="entry name" value="Syntaxin"/>
</dbReference>
<feature type="domain" description="T-SNARE coiled-coil homology" evidence="10">
    <location>
        <begin position="180"/>
        <end position="242"/>
    </location>
</feature>
<accession>A0A816PGU3</accession>
<dbReference type="Pfam" id="PF05739">
    <property type="entry name" value="SNARE"/>
    <property type="match status" value="1"/>
</dbReference>
<evidence type="ECO:0000256" key="4">
    <source>
        <dbReference type="ARBA" id="ARBA00022692"/>
    </source>
</evidence>
<evidence type="ECO:0000256" key="1">
    <source>
        <dbReference type="ARBA" id="ARBA00004211"/>
    </source>
</evidence>
<dbReference type="InterPro" id="IPR006012">
    <property type="entry name" value="Syntaxin/epimorphin_CS"/>
</dbReference>
<keyword evidence="6 9" id="KW-1133">Transmembrane helix</keyword>
<dbReference type="FunFam" id="1.20.5.110:FF:000006">
    <property type="entry name" value="Syntaxin 6"/>
    <property type="match status" value="1"/>
</dbReference>
<dbReference type="PROSITE" id="PS50192">
    <property type="entry name" value="T_SNARE"/>
    <property type="match status" value="1"/>
</dbReference>
<dbReference type="SUPFAM" id="SSF58038">
    <property type="entry name" value="SNARE fusion complex"/>
    <property type="match status" value="1"/>
</dbReference>
<keyword evidence="5" id="KW-0653">Protein transport</keyword>
<dbReference type="GO" id="GO:0016020">
    <property type="term" value="C:membrane"/>
    <property type="evidence" value="ECO:0007669"/>
    <property type="project" value="UniProtKB-SubCell"/>
</dbReference>
<evidence type="ECO:0000256" key="6">
    <source>
        <dbReference type="ARBA" id="ARBA00022989"/>
    </source>
</evidence>
<keyword evidence="4 9" id="KW-0812">Transmembrane</keyword>
<comment type="similarity">
    <text evidence="2">Belongs to the syntaxin family.</text>
</comment>
<keyword evidence="8 9" id="KW-0472">Membrane</keyword>